<dbReference type="KEGG" id="sle:sle_41850"/>
<evidence type="ECO:0000313" key="5">
    <source>
        <dbReference type="EMBL" id="CQR63644.1"/>
    </source>
</evidence>
<keyword evidence="3" id="KW-0472">Membrane</keyword>
<feature type="region of interest" description="Disordered" evidence="2">
    <location>
        <begin position="381"/>
        <end position="418"/>
    </location>
</feature>
<dbReference type="InterPro" id="IPR001932">
    <property type="entry name" value="PPM-type_phosphatase-like_dom"/>
</dbReference>
<dbReference type="Gene3D" id="3.60.40.10">
    <property type="entry name" value="PPM-type phosphatase domain"/>
    <property type="match status" value="1"/>
</dbReference>
<dbReference type="InterPro" id="IPR036457">
    <property type="entry name" value="PPM-type-like_dom_sf"/>
</dbReference>
<reference evidence="5 6" key="1">
    <citation type="submission" date="2015-02" db="EMBL/GenBank/DDBJ databases">
        <authorList>
            <person name="Gomez-Escribano P.J."/>
        </authorList>
    </citation>
    <scope>NUCLEOTIDE SEQUENCE [LARGE SCALE GENOMIC DNA]</scope>
    <source>
        <strain evidence="6">C34 (DSM 42122 / NRRL B-24963)</strain>
    </source>
</reference>
<dbReference type="Proteomes" id="UP000035016">
    <property type="component" value="Chromosome Chromosome"/>
</dbReference>
<keyword evidence="1" id="KW-0378">Hydrolase</keyword>
<dbReference type="InterPro" id="IPR052016">
    <property type="entry name" value="Bact_Sigma-Reg"/>
</dbReference>
<dbReference type="RefSeq" id="WP_078648144.1">
    <property type="nucleotide sequence ID" value="NZ_AZSD01000125.1"/>
</dbReference>
<accession>A0A0F7VT28</accession>
<sequence>MSPHRRTTGLVSHAAEPENPPLPHWARWLPLALVGVALAVDLPTPGAFSGDAFLVLSAMTAACVHTLGPVVLMALLNSAAGLLLLFAEHLESDGGHAVVDYFALLLLAWASVPLCLLRMWLDRRLQGARGIAESAQRAVLPPVRAWLGTTWIAVRYEAASNAAAVGGDLYAAEETPYGVRLLIGDVRGKGTDAIPGVAALVGSFREAAHHTETLPLLARHLDEAVARHVRDLAAVRVQDGTRGEQFVTAAIAEFPPGGGEVRLISRGHCPAFLAGAEGVRVWEPAEPGLPLGLGELDPGPWEYESRPFAPGELLLMVTDGLLEARDAGGSFFTPEEGLCGCWRQGPPAVVDTVARLVHRHAGGVLADDLALMAATVTETPYLPPRAMTPHGPGGTGDSGGDGEGCATPPDPTGPSAEH</sequence>
<gene>
    <name evidence="5" type="primary">sle_41850</name>
</gene>
<dbReference type="SMART" id="SM00331">
    <property type="entry name" value="PP2C_SIG"/>
    <property type="match status" value="1"/>
</dbReference>
<feature type="transmembrane region" description="Helical" evidence="3">
    <location>
        <begin position="54"/>
        <end position="87"/>
    </location>
</feature>
<feature type="transmembrane region" description="Helical" evidence="3">
    <location>
        <begin position="99"/>
        <end position="121"/>
    </location>
</feature>
<evidence type="ECO:0000256" key="1">
    <source>
        <dbReference type="ARBA" id="ARBA00022801"/>
    </source>
</evidence>
<dbReference type="EMBL" id="LN831790">
    <property type="protein sequence ID" value="CQR63644.1"/>
    <property type="molecule type" value="Genomic_DNA"/>
</dbReference>
<dbReference type="Pfam" id="PF07228">
    <property type="entry name" value="SpoIIE"/>
    <property type="match status" value="1"/>
</dbReference>
<evidence type="ECO:0000259" key="4">
    <source>
        <dbReference type="SMART" id="SM00331"/>
    </source>
</evidence>
<evidence type="ECO:0000256" key="2">
    <source>
        <dbReference type="SAM" id="MobiDB-lite"/>
    </source>
</evidence>
<dbReference type="GO" id="GO:0016791">
    <property type="term" value="F:phosphatase activity"/>
    <property type="evidence" value="ECO:0007669"/>
    <property type="project" value="TreeGrafter"/>
</dbReference>
<evidence type="ECO:0000313" key="6">
    <source>
        <dbReference type="Proteomes" id="UP000035016"/>
    </source>
</evidence>
<feature type="domain" description="PPM-type phosphatase" evidence="4">
    <location>
        <begin position="147"/>
        <end position="376"/>
    </location>
</feature>
<keyword evidence="3" id="KW-0812">Transmembrane</keyword>
<organism evidence="5 6">
    <name type="scientific">Streptomyces leeuwenhoekii</name>
    <dbReference type="NCBI Taxonomy" id="1437453"/>
    <lineage>
        <taxon>Bacteria</taxon>
        <taxon>Bacillati</taxon>
        <taxon>Actinomycetota</taxon>
        <taxon>Actinomycetes</taxon>
        <taxon>Kitasatosporales</taxon>
        <taxon>Streptomycetaceae</taxon>
        <taxon>Streptomyces</taxon>
    </lineage>
</organism>
<dbReference type="PANTHER" id="PTHR43156:SF2">
    <property type="entry name" value="STAGE II SPORULATION PROTEIN E"/>
    <property type="match status" value="1"/>
</dbReference>
<feature type="compositionally biased region" description="Gly residues" evidence="2">
    <location>
        <begin position="391"/>
        <end position="403"/>
    </location>
</feature>
<name>A0A0F7VT28_STRLW</name>
<dbReference type="PANTHER" id="PTHR43156">
    <property type="entry name" value="STAGE II SPORULATION PROTEIN E-RELATED"/>
    <property type="match status" value="1"/>
</dbReference>
<dbReference type="AlphaFoldDB" id="A0A0F7VT28"/>
<protein>
    <submittedName>
        <fullName evidence="5">Integral Membrane Protein</fullName>
    </submittedName>
</protein>
<keyword evidence="3" id="KW-1133">Transmembrane helix</keyword>
<proteinExistence type="predicted"/>
<evidence type="ECO:0000256" key="3">
    <source>
        <dbReference type="SAM" id="Phobius"/>
    </source>
</evidence>